<dbReference type="GO" id="GO:0004553">
    <property type="term" value="F:hydrolase activity, hydrolyzing O-glycosyl compounds"/>
    <property type="evidence" value="ECO:0007669"/>
    <property type="project" value="InterPro"/>
</dbReference>
<gene>
    <name evidence="8" type="ORF">ASJ35_06300</name>
    <name evidence="7" type="ORF">TQ39_10055</name>
</gene>
<proteinExistence type="inferred from homology"/>
<feature type="domain" description="Glycosyl hydrolases family 2 sugar binding" evidence="6">
    <location>
        <begin position="67"/>
        <end position="146"/>
    </location>
</feature>
<protein>
    <submittedName>
        <fullName evidence="7">Beta-galactosidase</fullName>
    </submittedName>
</protein>
<dbReference type="EMBL" id="JXXK01000012">
    <property type="protein sequence ID" value="KJF39892.1"/>
    <property type="molecule type" value="Genomic_DNA"/>
</dbReference>
<comment type="caution">
    <text evidence="7">The sequence shown here is derived from an EMBL/GenBank/DDBJ whole genome shotgun (WGS) entry which is preliminary data.</text>
</comment>
<dbReference type="InterPro" id="IPR008979">
    <property type="entry name" value="Galactose-bd-like_sf"/>
</dbReference>
<dbReference type="Proteomes" id="UP000032483">
    <property type="component" value="Unassembled WGS sequence"/>
</dbReference>
<organism evidence="7 9">
    <name type="scientific">Ruthenibacterium lactatiformans</name>
    <dbReference type="NCBI Taxonomy" id="1550024"/>
    <lineage>
        <taxon>Bacteria</taxon>
        <taxon>Bacillati</taxon>
        <taxon>Bacillota</taxon>
        <taxon>Clostridia</taxon>
        <taxon>Eubacteriales</taxon>
        <taxon>Oscillospiraceae</taxon>
        <taxon>Ruthenibacterium</taxon>
    </lineage>
</organism>
<reference evidence="7" key="1">
    <citation type="submission" date="2015-02" db="EMBL/GenBank/DDBJ databases">
        <title>A novel member of the family Ruminococcaceae isolated from human feces.</title>
        <authorList>
            <person name="Shkoporov A.N."/>
            <person name="Chaplin A.V."/>
            <person name="Motuzova O.V."/>
            <person name="Kafarskaia L.I."/>
            <person name="Khokhlova E.V."/>
            <person name="Efimov B.A."/>
        </authorList>
    </citation>
    <scope>NUCLEOTIDE SEQUENCE [LARGE SCALE GENOMIC DNA]</scope>
    <source>
        <strain evidence="7">585-1</strain>
    </source>
</reference>
<dbReference type="PATRIC" id="fig|1550024.3.peg.2292"/>
<evidence type="ECO:0000259" key="4">
    <source>
        <dbReference type="Pfam" id="PF00703"/>
    </source>
</evidence>
<accession>A0A0W7TST0</accession>
<dbReference type="InterPro" id="IPR006101">
    <property type="entry name" value="Glyco_hydro_2"/>
</dbReference>
<feature type="domain" description="Glycoside hydrolase family 2 immunoglobulin-like beta-sandwich" evidence="4">
    <location>
        <begin position="204"/>
        <end position="257"/>
    </location>
</feature>
<reference evidence="8 10" key="2">
    <citation type="submission" date="2015-10" db="EMBL/GenBank/DDBJ databases">
        <title>A novel member of the family Ruminococcaceae isolated from human faeces.</title>
        <authorList>
            <person name="Shkoporov A.N."/>
            <person name="Chaplin A.V."/>
            <person name="Motuzova O.V."/>
            <person name="Kafarskaia L.I."/>
            <person name="Efimov B.A."/>
        </authorList>
    </citation>
    <scope>NUCLEOTIDE SEQUENCE [LARGE SCALE GENOMIC DNA]</scope>
    <source>
        <strain evidence="8 10">668</strain>
    </source>
</reference>
<dbReference type="InterPro" id="IPR006104">
    <property type="entry name" value="Glyco_hydro_2_N"/>
</dbReference>
<keyword evidence="9" id="KW-1185">Reference proteome</keyword>
<evidence type="ECO:0000313" key="10">
    <source>
        <dbReference type="Proteomes" id="UP000053433"/>
    </source>
</evidence>
<dbReference type="SUPFAM" id="SSF49303">
    <property type="entry name" value="beta-Galactosidase/glucuronidase domain"/>
    <property type="match status" value="1"/>
</dbReference>
<dbReference type="Pfam" id="PF02837">
    <property type="entry name" value="Glyco_hydro_2_N"/>
    <property type="match status" value="1"/>
</dbReference>
<dbReference type="InterPro" id="IPR006102">
    <property type="entry name" value="Ig-like_GH2"/>
</dbReference>
<evidence type="ECO:0000313" key="7">
    <source>
        <dbReference type="EMBL" id="KJF39892.1"/>
    </source>
</evidence>
<dbReference type="InterPro" id="IPR051913">
    <property type="entry name" value="GH2_Domain-Containing"/>
</dbReference>
<dbReference type="RefSeq" id="WP_009322471.1">
    <property type="nucleotide sequence ID" value="NZ_CAQJQL010000040.1"/>
</dbReference>
<dbReference type="Gene3D" id="2.60.120.260">
    <property type="entry name" value="Galactose-binding domain-like"/>
    <property type="match status" value="1"/>
</dbReference>
<feature type="domain" description="Glycoside hydrolase family 2 catalytic" evidence="5">
    <location>
        <begin position="265"/>
        <end position="555"/>
    </location>
</feature>
<dbReference type="SUPFAM" id="SSF49785">
    <property type="entry name" value="Galactose-binding domain-like"/>
    <property type="match status" value="1"/>
</dbReference>
<dbReference type="PANTHER" id="PTHR42732:SF1">
    <property type="entry name" value="BETA-MANNOSIDASE"/>
    <property type="match status" value="1"/>
</dbReference>
<dbReference type="Gene3D" id="3.20.20.80">
    <property type="entry name" value="Glycosidases"/>
    <property type="match status" value="1"/>
</dbReference>
<dbReference type="Gene3D" id="2.60.40.10">
    <property type="entry name" value="Immunoglobulins"/>
    <property type="match status" value="2"/>
</dbReference>
<dbReference type="InterPro" id="IPR006103">
    <property type="entry name" value="Glyco_hydro_2_cat"/>
</dbReference>
<dbReference type="PANTHER" id="PTHR42732">
    <property type="entry name" value="BETA-GALACTOSIDASE"/>
    <property type="match status" value="1"/>
</dbReference>
<evidence type="ECO:0000259" key="6">
    <source>
        <dbReference type="Pfam" id="PF02837"/>
    </source>
</evidence>
<dbReference type="AlphaFoldDB" id="A0A0D8IYZ2"/>
<evidence type="ECO:0000313" key="8">
    <source>
        <dbReference type="EMBL" id="KUE76884.1"/>
    </source>
</evidence>
<evidence type="ECO:0000256" key="2">
    <source>
        <dbReference type="ARBA" id="ARBA00022801"/>
    </source>
</evidence>
<dbReference type="InterPro" id="IPR017853">
    <property type="entry name" value="GH"/>
</dbReference>
<keyword evidence="3" id="KW-0326">Glycosidase</keyword>
<dbReference type="Pfam" id="PF02836">
    <property type="entry name" value="Glyco_hydro_2_C"/>
    <property type="match status" value="1"/>
</dbReference>
<dbReference type="SUPFAM" id="SSF51445">
    <property type="entry name" value="(Trans)glycosidases"/>
    <property type="match status" value="1"/>
</dbReference>
<dbReference type="InterPro" id="IPR036156">
    <property type="entry name" value="Beta-gal/glucu_dom_sf"/>
</dbReference>
<evidence type="ECO:0000256" key="3">
    <source>
        <dbReference type="ARBA" id="ARBA00023295"/>
    </source>
</evidence>
<evidence type="ECO:0000256" key="1">
    <source>
        <dbReference type="ARBA" id="ARBA00007401"/>
    </source>
</evidence>
<dbReference type="Proteomes" id="UP000053433">
    <property type="component" value="Unassembled WGS sequence"/>
</dbReference>
<sequence length="761" mass="84729">MKHILPINEGWAFVKGCETAPAAIPAGAARVDLPHCWNALDGQDGGSDYWRGPCCYLKTIEKPAGKNVYVEVEAASSVGKIIVNGVEKASHKGGYSLFRANVTDALHDGENLLAIWVDNTQRDDVYPQTADFTFYGGLYRGVNLITVEDSRFDLDYCGGKGFDVSAAVEDGAAVVSLDAFITNPVEGQSVEFIVRDAAGVIVAGAVRPAAERVHAEVRIENAHLWQGVKDPYLYAVEALLTVHNETIDNVSANLGVRTYTVDPQKGFFLNGVLTPLRGVSRHQDRLGQGNALTKEQHEEDVAFIREVGANTVRLAHYQHSPYFYDACDRAGLVVWAEIPFISVMNPAPGAHENCRSQMKELIVQNYNHPSICFWGISNEITIGGERPGLLDNLRDLNALAHEMDKTRMTTIAHVSMVPMENDMHHITDVLSYNHYFGWYGGELENNEQWLDKFHALHPDRPLGISEYGAEGIVSYHSDTPKCKDYTEEYQAVYHEHLAKVIDERPWLWATHVWNMFDFGCDARDEGGVKGRNNKGLMTLDRKIRKDAFYLYKAYWSDEEFVHLCSRRYAQRTGEETTVKVYSNLPKVALYVDGRLFAEQEGSKVFVFEHVPMSDGFTQISARAGACADAMSIEKVAEPNQAYIYVDPDDTGDDAGAANWFNVDDYKDVDTIVVREGYFSVKDKIGDIMKNEEAGNVLMQFMQATVKMKLKKSMLGMVKDMTLEGMAGMASSMGIGGKAGADPEQGKRMLITLNEMLNKIKK</sequence>
<accession>A0A0D8IYZ2</accession>
<evidence type="ECO:0000313" key="9">
    <source>
        <dbReference type="Proteomes" id="UP000032483"/>
    </source>
</evidence>
<dbReference type="PRINTS" id="PR00132">
    <property type="entry name" value="GLHYDRLASE2"/>
</dbReference>
<dbReference type="InterPro" id="IPR013783">
    <property type="entry name" value="Ig-like_fold"/>
</dbReference>
<keyword evidence="2" id="KW-0378">Hydrolase</keyword>
<dbReference type="EMBL" id="LMUA01000006">
    <property type="protein sequence ID" value="KUE76884.1"/>
    <property type="molecule type" value="Genomic_DNA"/>
</dbReference>
<dbReference type="Pfam" id="PF00703">
    <property type="entry name" value="Glyco_hydro_2"/>
    <property type="match status" value="1"/>
</dbReference>
<name>A0A0D8IYZ2_9FIRM</name>
<dbReference type="GO" id="GO:0005975">
    <property type="term" value="P:carbohydrate metabolic process"/>
    <property type="evidence" value="ECO:0007669"/>
    <property type="project" value="InterPro"/>
</dbReference>
<comment type="similarity">
    <text evidence="1">Belongs to the glycosyl hydrolase 2 family.</text>
</comment>
<dbReference type="GeneID" id="42856926"/>
<evidence type="ECO:0000259" key="5">
    <source>
        <dbReference type="Pfam" id="PF02836"/>
    </source>
</evidence>